<reference evidence="2" key="3">
    <citation type="submission" date="2025-08" db="UniProtKB">
        <authorList>
            <consortium name="RefSeq"/>
        </authorList>
    </citation>
    <scope>IDENTIFICATION</scope>
    <source>
        <strain evidence="2">CBS 342.82</strain>
    </source>
</reference>
<organism evidence="2">
    <name type="scientific">Dissoconium aciculare CBS 342.82</name>
    <dbReference type="NCBI Taxonomy" id="1314786"/>
    <lineage>
        <taxon>Eukaryota</taxon>
        <taxon>Fungi</taxon>
        <taxon>Dikarya</taxon>
        <taxon>Ascomycota</taxon>
        <taxon>Pezizomycotina</taxon>
        <taxon>Dothideomycetes</taxon>
        <taxon>Dothideomycetidae</taxon>
        <taxon>Mycosphaerellales</taxon>
        <taxon>Dissoconiaceae</taxon>
        <taxon>Dissoconium</taxon>
    </lineage>
</organism>
<sequence>MMGVRTLLNTLRTLASVPNAHATADRFGRVRFVPCADLVERGVHGHTPFWRALLGSLGLHTDIGRVRCGNGLQSPRRVDVAVRNESCRTDVQHRVITRTTKVPARNMESLSEGT</sequence>
<evidence type="ECO:0000313" key="2">
    <source>
        <dbReference type="RefSeq" id="XP_033464292.1"/>
    </source>
</evidence>
<reference evidence="2" key="1">
    <citation type="submission" date="2020-01" db="EMBL/GenBank/DDBJ databases">
        <authorList>
            <consortium name="DOE Joint Genome Institute"/>
            <person name="Haridas S."/>
            <person name="Albert R."/>
            <person name="Binder M."/>
            <person name="Bloem J."/>
            <person name="Labutti K."/>
            <person name="Salamov A."/>
            <person name="Andreopoulos B."/>
            <person name="Baker S.E."/>
            <person name="Barry K."/>
            <person name="Bills G."/>
            <person name="Bluhm B.H."/>
            <person name="Cannon C."/>
            <person name="Castanera R."/>
            <person name="Culley D.E."/>
            <person name="Daum C."/>
            <person name="Ezra D."/>
            <person name="Gonzalez J.B."/>
            <person name="Henrissat B."/>
            <person name="Kuo A."/>
            <person name="Liang C."/>
            <person name="Lipzen A."/>
            <person name="Lutzoni F."/>
            <person name="Magnuson J."/>
            <person name="Mondo S."/>
            <person name="Nolan M."/>
            <person name="Ohm R."/>
            <person name="Pangilinan J."/>
            <person name="Park H.-J."/>
            <person name="Ramirez L."/>
            <person name="Alfaro M."/>
            <person name="Sun H."/>
            <person name="Tritt A."/>
            <person name="Yoshinaga Y."/>
            <person name="Zwiers L.-H."/>
            <person name="Turgeon B.G."/>
            <person name="Goodwin S.B."/>
            <person name="Spatafora J.W."/>
            <person name="Crous P.W."/>
            <person name="Grigoriev I.V."/>
        </authorList>
    </citation>
    <scope>NUCLEOTIDE SEQUENCE</scope>
    <source>
        <strain evidence="2">CBS 342.82</strain>
    </source>
</reference>
<proteinExistence type="predicted"/>
<keyword evidence="1" id="KW-1185">Reference proteome</keyword>
<dbReference type="AlphaFoldDB" id="A0A6J3MH25"/>
<name>A0A6J3MH25_9PEZI</name>
<reference evidence="2" key="2">
    <citation type="submission" date="2020-04" db="EMBL/GenBank/DDBJ databases">
        <authorList>
            <consortium name="NCBI Genome Project"/>
        </authorList>
    </citation>
    <scope>NUCLEOTIDE SEQUENCE</scope>
    <source>
        <strain evidence="2">CBS 342.82</strain>
    </source>
</reference>
<gene>
    <name evidence="2" type="ORF">K489DRAFT_375346</name>
</gene>
<dbReference type="Proteomes" id="UP000504637">
    <property type="component" value="Unplaced"/>
</dbReference>
<protein>
    <submittedName>
        <fullName evidence="2">Uncharacterized protein</fullName>
    </submittedName>
</protein>
<accession>A0A6J3MH25</accession>
<dbReference type="GeneID" id="54361466"/>
<dbReference type="RefSeq" id="XP_033464292.1">
    <property type="nucleotide sequence ID" value="XM_033603666.1"/>
</dbReference>
<evidence type="ECO:0000313" key="1">
    <source>
        <dbReference type="Proteomes" id="UP000504637"/>
    </source>
</evidence>